<dbReference type="Proteomes" id="UP001652582">
    <property type="component" value="Chromosome 22"/>
</dbReference>
<dbReference type="GeneID" id="112054195"/>
<protein>
    <submittedName>
        <fullName evidence="3">Uncharacterized protein LOC112054195</fullName>
    </submittedName>
</protein>
<dbReference type="RefSeq" id="XP_052744312.1">
    <property type="nucleotide sequence ID" value="XM_052888352.1"/>
</dbReference>
<organism evidence="2 3">
    <name type="scientific">Bicyclus anynana</name>
    <name type="common">Squinting bush brown butterfly</name>
    <dbReference type="NCBI Taxonomy" id="110368"/>
    <lineage>
        <taxon>Eukaryota</taxon>
        <taxon>Metazoa</taxon>
        <taxon>Ecdysozoa</taxon>
        <taxon>Arthropoda</taxon>
        <taxon>Hexapoda</taxon>
        <taxon>Insecta</taxon>
        <taxon>Pterygota</taxon>
        <taxon>Neoptera</taxon>
        <taxon>Endopterygota</taxon>
        <taxon>Lepidoptera</taxon>
        <taxon>Glossata</taxon>
        <taxon>Ditrysia</taxon>
        <taxon>Papilionoidea</taxon>
        <taxon>Nymphalidae</taxon>
        <taxon>Satyrinae</taxon>
        <taxon>Satyrini</taxon>
        <taxon>Mycalesina</taxon>
        <taxon>Bicyclus</taxon>
    </lineage>
</organism>
<evidence type="ECO:0000313" key="2">
    <source>
        <dbReference type="Proteomes" id="UP001652582"/>
    </source>
</evidence>
<evidence type="ECO:0000313" key="3">
    <source>
        <dbReference type="RefSeq" id="XP_052744312.1"/>
    </source>
</evidence>
<evidence type="ECO:0000256" key="1">
    <source>
        <dbReference type="SAM" id="SignalP"/>
    </source>
</evidence>
<accession>A0ABM3LZ47</accession>
<keyword evidence="1" id="KW-0732">Signal</keyword>
<feature type="chain" id="PRO_5046808456" evidence="1">
    <location>
        <begin position="18"/>
        <end position="152"/>
    </location>
</feature>
<keyword evidence="2" id="KW-1185">Reference proteome</keyword>
<sequence length="152" mass="16443">MLWQFWLCVAAAVLVCAEDESPEDRSAIAEATATAYANAGGFGPTPYPYNGGGGRCSRPGELYYSRGVAGECLICACFASSYGLITSKCASCANCPIQPPQPFPIPVPNPWPAPEPWPSPVPVPTPNPICKYFFQYTDITNYECYLNGYIPR</sequence>
<gene>
    <name evidence="3" type="primary">LOC112054195</name>
</gene>
<proteinExistence type="predicted"/>
<reference evidence="3" key="1">
    <citation type="submission" date="2025-08" db="UniProtKB">
        <authorList>
            <consortium name="RefSeq"/>
        </authorList>
    </citation>
    <scope>IDENTIFICATION</scope>
</reference>
<name>A0ABM3LZ47_BICAN</name>
<feature type="signal peptide" evidence="1">
    <location>
        <begin position="1"/>
        <end position="17"/>
    </location>
</feature>